<dbReference type="EMBL" id="BAABME010009328">
    <property type="protein sequence ID" value="GAA0174971.1"/>
    <property type="molecule type" value="Genomic_DNA"/>
</dbReference>
<evidence type="ECO:0000313" key="2">
    <source>
        <dbReference type="Proteomes" id="UP001454036"/>
    </source>
</evidence>
<name>A0AAV3RGX4_LITER</name>
<dbReference type="Proteomes" id="UP001454036">
    <property type="component" value="Unassembled WGS sequence"/>
</dbReference>
<sequence>MVQGILPHPPGRYPLLTSSGGFLCHPLYCSGIAYLPPVPLSGNMFHVTRLKKSGQFPGLAQALSKEKAG</sequence>
<evidence type="ECO:0000313" key="1">
    <source>
        <dbReference type="EMBL" id="GAA0174971.1"/>
    </source>
</evidence>
<proteinExistence type="predicted"/>
<accession>A0AAV3RGX4</accession>
<dbReference type="AlphaFoldDB" id="A0AAV3RGX4"/>
<keyword evidence="2" id="KW-1185">Reference proteome</keyword>
<comment type="caution">
    <text evidence="1">The sequence shown here is derived from an EMBL/GenBank/DDBJ whole genome shotgun (WGS) entry which is preliminary data.</text>
</comment>
<protein>
    <submittedName>
        <fullName evidence="1">Uncharacterized protein</fullName>
    </submittedName>
</protein>
<reference evidence="1 2" key="1">
    <citation type="submission" date="2024-01" db="EMBL/GenBank/DDBJ databases">
        <title>The complete chloroplast genome sequence of Lithospermum erythrorhizon: insights into the phylogenetic relationship among Boraginaceae species and the maternal lineages of purple gromwells.</title>
        <authorList>
            <person name="Okada T."/>
            <person name="Watanabe K."/>
        </authorList>
    </citation>
    <scope>NUCLEOTIDE SEQUENCE [LARGE SCALE GENOMIC DNA]</scope>
</reference>
<organism evidence="1 2">
    <name type="scientific">Lithospermum erythrorhizon</name>
    <name type="common">Purple gromwell</name>
    <name type="synonym">Lithospermum officinale var. erythrorhizon</name>
    <dbReference type="NCBI Taxonomy" id="34254"/>
    <lineage>
        <taxon>Eukaryota</taxon>
        <taxon>Viridiplantae</taxon>
        <taxon>Streptophyta</taxon>
        <taxon>Embryophyta</taxon>
        <taxon>Tracheophyta</taxon>
        <taxon>Spermatophyta</taxon>
        <taxon>Magnoliopsida</taxon>
        <taxon>eudicotyledons</taxon>
        <taxon>Gunneridae</taxon>
        <taxon>Pentapetalae</taxon>
        <taxon>asterids</taxon>
        <taxon>lamiids</taxon>
        <taxon>Boraginales</taxon>
        <taxon>Boraginaceae</taxon>
        <taxon>Boraginoideae</taxon>
        <taxon>Lithospermeae</taxon>
        <taxon>Lithospermum</taxon>
    </lineage>
</organism>
<gene>
    <name evidence="1" type="ORF">LIER_28241</name>
</gene>